<evidence type="ECO:0000313" key="1">
    <source>
        <dbReference type="EMBL" id="BCJ33783.1"/>
    </source>
</evidence>
<dbReference type="Proteomes" id="UP000611640">
    <property type="component" value="Chromosome"/>
</dbReference>
<evidence type="ECO:0000313" key="2">
    <source>
        <dbReference type="Proteomes" id="UP000611640"/>
    </source>
</evidence>
<organism evidence="1 2">
    <name type="scientific">Actinocatenispora thailandica</name>
    <dbReference type="NCBI Taxonomy" id="227318"/>
    <lineage>
        <taxon>Bacteria</taxon>
        <taxon>Bacillati</taxon>
        <taxon>Actinomycetota</taxon>
        <taxon>Actinomycetes</taxon>
        <taxon>Micromonosporales</taxon>
        <taxon>Micromonosporaceae</taxon>
        <taxon>Actinocatenispora</taxon>
    </lineage>
</organism>
<name>A0A7R7HVH7_9ACTN</name>
<proteinExistence type="predicted"/>
<sequence>MVYEALLEPDRDPTRRWLRLLGDERAPRLVEADPPGLVVWSSLWGRRPDARVRFDIAVDASGAGSDVRWTLLVADPAPDSALLGHLRKRLNELINADLRYSFGQ</sequence>
<gene>
    <name evidence="1" type="ORF">Athai_12860</name>
</gene>
<dbReference type="SUPFAM" id="SSF55961">
    <property type="entry name" value="Bet v1-like"/>
    <property type="match status" value="1"/>
</dbReference>
<dbReference type="KEGG" id="atl:Athai_12860"/>
<dbReference type="AlphaFoldDB" id="A0A7R7HVH7"/>
<protein>
    <recommendedName>
        <fullName evidence="3">Polyketide cyclase</fullName>
    </recommendedName>
</protein>
<evidence type="ECO:0008006" key="3">
    <source>
        <dbReference type="Google" id="ProtNLM"/>
    </source>
</evidence>
<dbReference type="EMBL" id="AP023355">
    <property type="protein sequence ID" value="BCJ33783.1"/>
    <property type="molecule type" value="Genomic_DNA"/>
</dbReference>
<reference evidence="1 2" key="1">
    <citation type="submission" date="2020-08" db="EMBL/GenBank/DDBJ databases">
        <title>Whole genome shotgun sequence of Actinocatenispora thailandica NBRC 105041.</title>
        <authorList>
            <person name="Komaki H."/>
            <person name="Tamura T."/>
        </authorList>
    </citation>
    <scope>NUCLEOTIDE SEQUENCE [LARGE SCALE GENOMIC DNA]</scope>
    <source>
        <strain evidence="1 2">NBRC 105041</strain>
    </source>
</reference>
<keyword evidence="2" id="KW-1185">Reference proteome</keyword>
<accession>A0A7R7HVH7</accession>